<dbReference type="SMART" id="SM00174">
    <property type="entry name" value="RHO"/>
    <property type="match status" value="1"/>
</dbReference>
<evidence type="ECO:0000256" key="2">
    <source>
        <dbReference type="ARBA" id="ARBA00022741"/>
    </source>
</evidence>
<dbReference type="PROSITE" id="PS51419">
    <property type="entry name" value="RAB"/>
    <property type="match status" value="1"/>
</dbReference>
<evidence type="ECO:0000256" key="4">
    <source>
        <dbReference type="ARBA" id="ARBA00023134"/>
    </source>
</evidence>
<keyword evidence="4" id="KW-0342">GTP-binding</keyword>
<dbReference type="NCBIfam" id="TIGR00231">
    <property type="entry name" value="small_GTP"/>
    <property type="match status" value="2"/>
</dbReference>
<dbReference type="Pfam" id="PF00071">
    <property type="entry name" value="Ras"/>
    <property type="match status" value="5"/>
</dbReference>
<dbReference type="InterPro" id="IPR025662">
    <property type="entry name" value="Sigma_54_int_dom_ATP-bd_1"/>
</dbReference>
<dbReference type="PROSITE" id="PS00675">
    <property type="entry name" value="SIGMA54_INTERACT_1"/>
    <property type="match status" value="1"/>
</dbReference>
<sequence>MADQSEILTTLKILLIGESGVGKSSLLLRFTEDTFDPEQSATIGVDFKVKTITIQGNSTKLAIWDTAGQERFRTLTPSYYRGAQGVILVYDDTAGQERFRTLTPSYYRGAQGVILVYDDTAGQERFRTLTPSYYRGAQGVILVYDDTAGQERFRTLTPSYYRGAQGVILVYDDTAGQERFRTLTPSYYRGAQGVILVYDVCKRTSFSKLDMWLNELDTYATRTDIIKMLVGNKIDKDKREVTREEGIKFARRHAMLFIEASAKTRDGVQCAFEELVQK</sequence>
<proteinExistence type="predicted"/>
<gene>
    <name evidence="5" type="ORF">Pcinc_041903</name>
</gene>
<reference evidence="5" key="1">
    <citation type="submission" date="2023-10" db="EMBL/GenBank/DDBJ databases">
        <title>Genome assemblies of two species of porcelain crab, Petrolisthes cinctipes and Petrolisthes manimaculis (Anomura: Porcellanidae).</title>
        <authorList>
            <person name="Angst P."/>
        </authorList>
    </citation>
    <scope>NUCLEOTIDE SEQUENCE</scope>
    <source>
        <strain evidence="5">PB745_01</strain>
        <tissue evidence="5">Gill</tissue>
    </source>
</reference>
<keyword evidence="6" id="KW-1185">Reference proteome</keyword>
<dbReference type="PANTHER" id="PTHR47977">
    <property type="entry name" value="RAS-RELATED PROTEIN RAB"/>
    <property type="match status" value="1"/>
</dbReference>
<dbReference type="PROSITE" id="PS51421">
    <property type="entry name" value="RAS"/>
    <property type="match status" value="1"/>
</dbReference>
<keyword evidence="1" id="KW-0813">Transport</keyword>
<dbReference type="InterPro" id="IPR001806">
    <property type="entry name" value="Small_GTPase"/>
</dbReference>
<dbReference type="InterPro" id="IPR005225">
    <property type="entry name" value="Small_GTP-bd"/>
</dbReference>
<dbReference type="GO" id="GO:0005525">
    <property type="term" value="F:GTP binding"/>
    <property type="evidence" value="ECO:0007669"/>
    <property type="project" value="UniProtKB-KW"/>
</dbReference>
<accession>A0AAE1BIN9</accession>
<dbReference type="SMART" id="SM00173">
    <property type="entry name" value="RAS"/>
    <property type="match status" value="1"/>
</dbReference>
<dbReference type="InterPro" id="IPR027417">
    <property type="entry name" value="P-loop_NTPase"/>
</dbReference>
<dbReference type="InterPro" id="IPR050227">
    <property type="entry name" value="Rab"/>
</dbReference>
<dbReference type="Gene3D" id="3.40.50.300">
    <property type="entry name" value="P-loop containing nucleotide triphosphate hydrolases"/>
    <property type="match status" value="5"/>
</dbReference>
<feature type="non-terminal residue" evidence="5">
    <location>
        <position position="278"/>
    </location>
</feature>
<protein>
    <submittedName>
        <fullName evidence="5">Uncharacterized protein</fullName>
    </submittedName>
</protein>
<comment type="caution">
    <text evidence="5">The sequence shown here is derived from an EMBL/GenBank/DDBJ whole genome shotgun (WGS) entry which is preliminary data.</text>
</comment>
<evidence type="ECO:0000313" key="6">
    <source>
        <dbReference type="Proteomes" id="UP001286313"/>
    </source>
</evidence>
<dbReference type="PRINTS" id="PR00449">
    <property type="entry name" value="RASTRNSFRMNG"/>
</dbReference>
<dbReference type="FunFam" id="3.40.50.300:FF:001447">
    <property type="entry name" value="Ras-related protein Rab-1B"/>
    <property type="match status" value="2"/>
</dbReference>
<dbReference type="GO" id="GO:0015031">
    <property type="term" value="P:protein transport"/>
    <property type="evidence" value="ECO:0007669"/>
    <property type="project" value="UniProtKB-KW"/>
</dbReference>
<dbReference type="Proteomes" id="UP001286313">
    <property type="component" value="Unassembled WGS sequence"/>
</dbReference>
<dbReference type="SUPFAM" id="SSF52540">
    <property type="entry name" value="P-loop containing nucleoside triphosphate hydrolases"/>
    <property type="match status" value="5"/>
</dbReference>
<keyword evidence="3" id="KW-0653">Protein transport</keyword>
<dbReference type="AlphaFoldDB" id="A0AAE1BIN9"/>
<evidence type="ECO:0000313" key="5">
    <source>
        <dbReference type="EMBL" id="KAK3851446.1"/>
    </source>
</evidence>
<keyword evidence="2" id="KW-0547">Nucleotide-binding</keyword>
<dbReference type="EMBL" id="JAWQEG010007889">
    <property type="protein sequence ID" value="KAK3851446.1"/>
    <property type="molecule type" value="Genomic_DNA"/>
</dbReference>
<dbReference type="SMART" id="SM00175">
    <property type="entry name" value="RAB"/>
    <property type="match status" value="2"/>
</dbReference>
<name>A0AAE1BIN9_PETCI</name>
<evidence type="ECO:0000256" key="1">
    <source>
        <dbReference type="ARBA" id="ARBA00022448"/>
    </source>
</evidence>
<organism evidence="5 6">
    <name type="scientific">Petrolisthes cinctipes</name>
    <name type="common">Flat porcelain crab</name>
    <dbReference type="NCBI Taxonomy" id="88211"/>
    <lineage>
        <taxon>Eukaryota</taxon>
        <taxon>Metazoa</taxon>
        <taxon>Ecdysozoa</taxon>
        <taxon>Arthropoda</taxon>
        <taxon>Crustacea</taxon>
        <taxon>Multicrustacea</taxon>
        <taxon>Malacostraca</taxon>
        <taxon>Eumalacostraca</taxon>
        <taxon>Eucarida</taxon>
        <taxon>Decapoda</taxon>
        <taxon>Pleocyemata</taxon>
        <taxon>Anomura</taxon>
        <taxon>Galatheoidea</taxon>
        <taxon>Porcellanidae</taxon>
        <taxon>Petrolisthes</taxon>
    </lineage>
</organism>
<dbReference type="GO" id="GO:0003924">
    <property type="term" value="F:GTPase activity"/>
    <property type="evidence" value="ECO:0007669"/>
    <property type="project" value="InterPro"/>
</dbReference>
<evidence type="ECO:0000256" key="3">
    <source>
        <dbReference type="ARBA" id="ARBA00022927"/>
    </source>
</evidence>